<dbReference type="Gene3D" id="3.20.20.140">
    <property type="entry name" value="Metal-dependent hydrolases"/>
    <property type="match status" value="1"/>
</dbReference>
<dbReference type="AlphaFoldDB" id="A0A934MIN7"/>
<feature type="domain" description="Amidohydrolase-related" evidence="2">
    <location>
        <begin position="4"/>
        <end position="321"/>
    </location>
</feature>
<dbReference type="EMBL" id="JAEKJA010000023">
    <property type="protein sequence ID" value="MBJ3778105.1"/>
    <property type="molecule type" value="Genomic_DNA"/>
</dbReference>
<evidence type="ECO:0000313" key="3">
    <source>
        <dbReference type="EMBL" id="MBJ3778105.1"/>
    </source>
</evidence>
<keyword evidence="1" id="KW-0456">Lyase</keyword>
<accession>A0A934MIN7</accession>
<evidence type="ECO:0000313" key="4">
    <source>
        <dbReference type="Proteomes" id="UP000609531"/>
    </source>
</evidence>
<dbReference type="InterPro" id="IPR032465">
    <property type="entry name" value="ACMSD"/>
</dbReference>
<organism evidence="3 4">
    <name type="scientific">Acuticoccus mangrovi</name>
    <dbReference type="NCBI Taxonomy" id="2796142"/>
    <lineage>
        <taxon>Bacteria</taxon>
        <taxon>Pseudomonadati</taxon>
        <taxon>Pseudomonadota</taxon>
        <taxon>Alphaproteobacteria</taxon>
        <taxon>Hyphomicrobiales</taxon>
        <taxon>Amorphaceae</taxon>
        <taxon>Acuticoccus</taxon>
    </lineage>
</organism>
<reference evidence="3" key="1">
    <citation type="submission" date="2020-12" db="EMBL/GenBank/DDBJ databases">
        <title>Bacterial taxonomy.</title>
        <authorList>
            <person name="Pan X."/>
        </authorList>
    </citation>
    <scope>NUCLEOTIDE SEQUENCE</scope>
    <source>
        <strain evidence="3">B2012</strain>
    </source>
</reference>
<sequence length="321" mass="35286">MPSIDSHAHVWGAGFVPPAFFRKAAEGWAAKADARTPEMIMPRLLGGIVDESGDDFVANMDRAGIDATMVMMIDVGAPLFGEEPETPVEKQIEFYAELQRRHRGRLYAHVSIDARRPSHLALTRSAILDHGLVGIGEITPAGASVADEIMRPMMRLAAELGVPVQVHTRTGVWTDFAGIDFTEANPVHPVHVARLARELPDLKLILCHAGFPHWWQVAAEAIADLPNCVLDISNWNEGFHEDEAELIARLATWRSLVGAERILFASDQASGARFTGERSTLREWADFIRNLPANAARWGTRFTNEQAAAIMGGNAARVYNI</sequence>
<dbReference type="CDD" id="cd01292">
    <property type="entry name" value="metallo-dependent_hydrolases"/>
    <property type="match status" value="1"/>
</dbReference>
<comment type="caution">
    <text evidence="3">The sequence shown here is derived from an EMBL/GenBank/DDBJ whole genome shotgun (WGS) entry which is preliminary data.</text>
</comment>
<dbReference type="GO" id="GO:0016831">
    <property type="term" value="F:carboxy-lyase activity"/>
    <property type="evidence" value="ECO:0007669"/>
    <property type="project" value="InterPro"/>
</dbReference>
<proteinExistence type="predicted"/>
<dbReference type="RefSeq" id="WP_198884007.1">
    <property type="nucleotide sequence ID" value="NZ_JAEKJA010000023.1"/>
</dbReference>
<dbReference type="Pfam" id="PF04909">
    <property type="entry name" value="Amidohydro_2"/>
    <property type="match status" value="1"/>
</dbReference>
<dbReference type="GO" id="GO:0016787">
    <property type="term" value="F:hydrolase activity"/>
    <property type="evidence" value="ECO:0007669"/>
    <property type="project" value="InterPro"/>
</dbReference>
<gene>
    <name evidence="3" type="ORF">JCR33_20560</name>
</gene>
<dbReference type="SUPFAM" id="SSF51556">
    <property type="entry name" value="Metallo-dependent hydrolases"/>
    <property type="match status" value="1"/>
</dbReference>
<dbReference type="PANTHER" id="PTHR21240">
    <property type="entry name" value="2-AMINO-3-CARBOXYLMUCONATE-6-SEMIALDEHYDE DECARBOXYLASE"/>
    <property type="match status" value="1"/>
</dbReference>
<dbReference type="Proteomes" id="UP000609531">
    <property type="component" value="Unassembled WGS sequence"/>
</dbReference>
<keyword evidence="4" id="KW-1185">Reference proteome</keyword>
<evidence type="ECO:0000259" key="2">
    <source>
        <dbReference type="Pfam" id="PF04909"/>
    </source>
</evidence>
<dbReference type="InterPro" id="IPR032466">
    <property type="entry name" value="Metal_Hydrolase"/>
</dbReference>
<dbReference type="InterPro" id="IPR006680">
    <property type="entry name" value="Amidohydro-rel"/>
</dbReference>
<name>A0A934MIN7_9HYPH</name>
<evidence type="ECO:0000256" key="1">
    <source>
        <dbReference type="ARBA" id="ARBA00023239"/>
    </source>
</evidence>
<protein>
    <submittedName>
        <fullName evidence="3">Amidohydrolase</fullName>
    </submittedName>
</protein>